<protein>
    <recommendedName>
        <fullName evidence="11">Histone H2B</fullName>
    </recommendedName>
</protein>
<evidence type="ECO:0000313" key="14">
    <source>
        <dbReference type="EMBL" id="CEL52423.1"/>
    </source>
</evidence>
<dbReference type="Gene3D" id="1.10.20.10">
    <property type="entry name" value="Histone, subunit A"/>
    <property type="match status" value="1"/>
</dbReference>
<dbReference type="SMART" id="SM00427">
    <property type="entry name" value="H2B"/>
    <property type="match status" value="1"/>
</dbReference>
<proteinExistence type="inferred from homology"/>
<dbReference type="AlphaFoldDB" id="A0A0B7F873"/>
<evidence type="ECO:0000259" key="13">
    <source>
        <dbReference type="PROSITE" id="PS50146"/>
    </source>
</evidence>
<dbReference type="GO" id="GO:0001727">
    <property type="term" value="F:lipid kinase activity"/>
    <property type="evidence" value="ECO:0007669"/>
    <property type="project" value="UniProtKB-ARBA"/>
</dbReference>
<dbReference type="GO" id="GO:0000786">
    <property type="term" value="C:nucleosome"/>
    <property type="evidence" value="ECO:0007669"/>
    <property type="project" value="UniProtKB-KW"/>
</dbReference>
<dbReference type="Proteomes" id="UP000059188">
    <property type="component" value="Unassembled WGS sequence"/>
</dbReference>
<dbReference type="GO" id="GO:0030527">
    <property type="term" value="F:structural constituent of chromatin"/>
    <property type="evidence" value="ECO:0007669"/>
    <property type="project" value="InterPro"/>
</dbReference>
<dbReference type="GO" id="GO:0005737">
    <property type="term" value="C:cytoplasm"/>
    <property type="evidence" value="ECO:0007669"/>
    <property type="project" value="TreeGrafter"/>
</dbReference>
<comment type="subcellular location">
    <subcellularLocation>
        <location evidence="3">Chromosome</location>
    </subcellularLocation>
    <subcellularLocation>
        <location evidence="2 11">Nucleus</location>
    </subcellularLocation>
</comment>
<dbReference type="Pfam" id="PF00125">
    <property type="entry name" value="Histone"/>
    <property type="match status" value="1"/>
</dbReference>
<dbReference type="SMART" id="SM00046">
    <property type="entry name" value="DAGKc"/>
    <property type="match status" value="1"/>
</dbReference>
<keyword evidence="9 11" id="KW-0539">Nucleus</keyword>
<dbReference type="InterPro" id="IPR016064">
    <property type="entry name" value="NAD/diacylglycerol_kinase_sf"/>
</dbReference>
<keyword evidence="7" id="KW-0832">Ubl conjugation</keyword>
<dbReference type="InterPro" id="IPR017438">
    <property type="entry name" value="ATP-NAD_kinase_N"/>
</dbReference>
<accession>A0A0B7F873</accession>
<dbReference type="Pfam" id="PF00781">
    <property type="entry name" value="DAGK_cat"/>
    <property type="match status" value="1"/>
</dbReference>
<reference evidence="14 15" key="1">
    <citation type="submission" date="2014-11" db="EMBL/GenBank/DDBJ databases">
        <authorList>
            <person name="Wibberg Daniel"/>
        </authorList>
    </citation>
    <scope>NUCLEOTIDE SEQUENCE [LARGE SCALE GENOMIC DNA]</scope>
    <source>
        <strain evidence="14">Rhizoctonia solani AG1-IB 7/3/14</strain>
    </source>
</reference>
<dbReference type="InterPro" id="IPR009072">
    <property type="entry name" value="Histone-fold"/>
</dbReference>
<dbReference type="GO" id="GO:0016773">
    <property type="term" value="F:phosphotransferase activity, alcohol group as acceptor"/>
    <property type="evidence" value="ECO:0007669"/>
    <property type="project" value="UniProtKB-ARBA"/>
</dbReference>
<feature type="region of interest" description="Disordered" evidence="12">
    <location>
        <begin position="443"/>
        <end position="488"/>
    </location>
</feature>
<dbReference type="EMBL" id="LN679100">
    <property type="protein sequence ID" value="CEL52423.1"/>
    <property type="molecule type" value="Genomic_DNA"/>
</dbReference>
<evidence type="ECO:0000256" key="8">
    <source>
        <dbReference type="ARBA" id="ARBA00023125"/>
    </source>
</evidence>
<organism evidence="14 15">
    <name type="scientific">Thanatephorus cucumeris (strain AG1-IB / isolate 7/3/14)</name>
    <name type="common">Lettuce bottom rot fungus</name>
    <name type="synonym">Rhizoctonia solani</name>
    <dbReference type="NCBI Taxonomy" id="1108050"/>
    <lineage>
        <taxon>Eukaryota</taxon>
        <taxon>Fungi</taxon>
        <taxon>Dikarya</taxon>
        <taxon>Basidiomycota</taxon>
        <taxon>Agaricomycotina</taxon>
        <taxon>Agaricomycetes</taxon>
        <taxon>Cantharellales</taxon>
        <taxon>Ceratobasidiaceae</taxon>
        <taxon>Rhizoctonia</taxon>
        <taxon>Rhizoctonia solani AG-1</taxon>
    </lineage>
</organism>
<evidence type="ECO:0000256" key="12">
    <source>
        <dbReference type="SAM" id="MobiDB-lite"/>
    </source>
</evidence>
<dbReference type="Gene3D" id="3.40.50.10330">
    <property type="entry name" value="Probable inorganic polyphosphate/atp-NAD kinase, domain 1"/>
    <property type="match status" value="1"/>
</dbReference>
<evidence type="ECO:0000256" key="10">
    <source>
        <dbReference type="ARBA" id="ARBA00023269"/>
    </source>
</evidence>
<dbReference type="GO" id="GO:0046512">
    <property type="term" value="P:sphingosine biosynthetic process"/>
    <property type="evidence" value="ECO:0007669"/>
    <property type="project" value="TreeGrafter"/>
</dbReference>
<dbReference type="InterPro" id="IPR000558">
    <property type="entry name" value="Histone_H2B"/>
</dbReference>
<dbReference type="PROSITE" id="PS50146">
    <property type="entry name" value="DAGK"/>
    <property type="match status" value="1"/>
</dbReference>
<feature type="domain" description="DAGKc" evidence="13">
    <location>
        <begin position="108"/>
        <end position="266"/>
    </location>
</feature>
<dbReference type="PRINTS" id="PR00621">
    <property type="entry name" value="HISTONEH2B"/>
</dbReference>
<keyword evidence="6" id="KW-1017">Isopeptide bond</keyword>
<dbReference type="Gene3D" id="2.60.200.40">
    <property type="match status" value="1"/>
</dbReference>
<dbReference type="GO" id="GO:0005634">
    <property type="term" value="C:nucleus"/>
    <property type="evidence" value="ECO:0007669"/>
    <property type="project" value="UniProtKB-SubCell"/>
</dbReference>
<keyword evidence="5 11" id="KW-0158">Chromosome</keyword>
<dbReference type="FunFam" id="1.10.20.10:FF:000014">
    <property type="entry name" value="Histone H2B"/>
    <property type="match status" value="1"/>
</dbReference>
<sequence>MAQPESSKLVHIHISKKAGLVEFSPSKELVVHHVSDNGTKTRKLATSLKNVLYAEIVSGNILKIATLARQKSSHRLVIVEGEIRGPDTAETAQVWVDELMKSAYGDVSPRRRFKVFVNPAGGQGKGVHLFEKRVKPILLAAHGEVDAVVTTHAKHATELARECELNFDALLTVSGDGLVFEVLNGFRDRPDAPKAFALPVCPIPAGSGNALSISLLGPKASSLHTLTTGQLLICGWQDGFDVALAALNAIKGQRMPYDLCSFTQDGKTSISFLSQAIGLMADLDLGTENMRWMGDARFIAGFLRGVAANKACGMTLSIRVANRDKAQMVEALHQFKANPKAATAPPAIENWEKAIAPRYAQDDVNSSDWFTFDKPVLYVYSGTMSFVSRDLMAFPAALPSDGLVDITVQEVPPPSAPFTTTLTLNYHLSLLALQISHSNPHISTAAEKKPASTAGKAPAKAPDSAKKTAAKPSASGAAEGEKKKRKKSRKETYSSYIYKVLKQVHPDTGISNKAMAILNSFVNDIFERIAEEASRLASYSKKSTISSREIQTSVRLILPGELSKHAISEGTKSVTKFSAGAGGK</sequence>
<dbReference type="InterPro" id="IPR055333">
    <property type="entry name" value="HISTONE_H2B_site"/>
</dbReference>
<evidence type="ECO:0000256" key="5">
    <source>
        <dbReference type="ARBA" id="ARBA00022454"/>
    </source>
</evidence>
<comment type="similarity">
    <text evidence="4 11">Belongs to the histone H2B family.</text>
</comment>
<dbReference type="SUPFAM" id="SSF111331">
    <property type="entry name" value="NAD kinase/diacylglycerol kinase-like"/>
    <property type="match status" value="1"/>
</dbReference>
<dbReference type="SUPFAM" id="SSF47113">
    <property type="entry name" value="Histone-fold"/>
    <property type="match status" value="1"/>
</dbReference>
<dbReference type="CDD" id="cd22910">
    <property type="entry name" value="HFD_H2B"/>
    <property type="match status" value="1"/>
</dbReference>
<dbReference type="GO" id="GO:0016020">
    <property type="term" value="C:membrane"/>
    <property type="evidence" value="ECO:0007669"/>
    <property type="project" value="TreeGrafter"/>
</dbReference>
<dbReference type="PROSITE" id="PS00357">
    <property type="entry name" value="HISTONE_H2B"/>
    <property type="match status" value="1"/>
</dbReference>
<keyword evidence="15" id="KW-1185">Reference proteome</keyword>
<evidence type="ECO:0000256" key="4">
    <source>
        <dbReference type="ARBA" id="ARBA00006846"/>
    </source>
</evidence>
<dbReference type="OrthoDB" id="3853857at2759"/>
<name>A0A0B7F873_THACB</name>
<keyword evidence="10 11" id="KW-0544">Nucleosome core</keyword>
<dbReference type="PANTHER" id="PTHR12358">
    <property type="entry name" value="SPHINGOSINE KINASE"/>
    <property type="match status" value="1"/>
</dbReference>
<gene>
    <name evidence="14" type="ORF">RSOLAG1IB_00964</name>
</gene>
<keyword evidence="8 11" id="KW-0238">DNA-binding</keyword>
<evidence type="ECO:0000256" key="3">
    <source>
        <dbReference type="ARBA" id="ARBA00004286"/>
    </source>
</evidence>
<comment type="subunit">
    <text evidence="11">The nucleosome is a histone octamer containing two molecules each of H2A, H2B, H3 and H4 assembled in one H3-H4 heterotetramer and two H2A-H2B heterodimers. The octamer wraps approximately 147 bp of DNA.</text>
</comment>
<dbReference type="InterPro" id="IPR007125">
    <property type="entry name" value="H2A/H2B/H3"/>
</dbReference>
<evidence type="ECO:0000256" key="1">
    <source>
        <dbReference type="ARBA" id="ARBA00002001"/>
    </source>
</evidence>
<dbReference type="InterPro" id="IPR050187">
    <property type="entry name" value="Lipid_Phosphate_FormReg"/>
</dbReference>
<dbReference type="InterPro" id="IPR001206">
    <property type="entry name" value="Diacylglycerol_kinase_cat_dom"/>
</dbReference>
<comment type="function">
    <text evidence="1">Core component of nucleosome. Nucleosomes wrap and compact DNA into chromatin, limiting DNA accessibility to the cellular machineries which require DNA as a template. Histones thereby play a central role in transcription regulation, DNA repair, DNA replication and chromosomal stability. DNA accessibility is regulated via a complex set of post-translational modifications of histones, also called histone code, and nucleosome remodeling.</text>
</comment>
<evidence type="ECO:0000256" key="2">
    <source>
        <dbReference type="ARBA" id="ARBA00004123"/>
    </source>
</evidence>
<evidence type="ECO:0000313" key="15">
    <source>
        <dbReference type="Proteomes" id="UP000059188"/>
    </source>
</evidence>
<dbReference type="STRING" id="1108050.A0A0B7F873"/>
<evidence type="ECO:0000256" key="11">
    <source>
        <dbReference type="RuleBase" id="RU000451"/>
    </source>
</evidence>
<dbReference type="PANTHER" id="PTHR12358:SF31">
    <property type="entry name" value="ACYLGLYCEROL KINASE, MITOCHONDRIAL"/>
    <property type="match status" value="1"/>
</dbReference>
<dbReference type="GO" id="GO:0003677">
    <property type="term" value="F:DNA binding"/>
    <property type="evidence" value="ECO:0007669"/>
    <property type="project" value="UniProtKB-KW"/>
</dbReference>
<evidence type="ECO:0000256" key="7">
    <source>
        <dbReference type="ARBA" id="ARBA00022843"/>
    </source>
</evidence>
<evidence type="ECO:0000256" key="6">
    <source>
        <dbReference type="ARBA" id="ARBA00022499"/>
    </source>
</evidence>
<dbReference type="GO" id="GO:0046982">
    <property type="term" value="F:protein heterodimerization activity"/>
    <property type="evidence" value="ECO:0007669"/>
    <property type="project" value="InterPro"/>
</dbReference>
<evidence type="ECO:0000256" key="9">
    <source>
        <dbReference type="ARBA" id="ARBA00023242"/>
    </source>
</evidence>